<dbReference type="HAMAP" id="MF_03112">
    <property type="entry name" value="Asna1_Get3"/>
    <property type="match status" value="1"/>
</dbReference>
<proteinExistence type="inferred from homology"/>
<evidence type="ECO:0000256" key="1">
    <source>
        <dbReference type="ARBA" id="ARBA00011040"/>
    </source>
</evidence>
<feature type="binding site" evidence="8">
    <location>
        <begin position="41"/>
        <end position="48"/>
    </location>
    <ligand>
        <name>ATP</name>
        <dbReference type="ChEBI" id="CHEBI:30616"/>
    </ligand>
</feature>
<evidence type="ECO:0000256" key="6">
    <source>
        <dbReference type="ARBA" id="ARBA00022824"/>
    </source>
</evidence>
<keyword evidence="7 8" id="KW-0067">ATP-binding</keyword>
<keyword evidence="5 8" id="KW-0378">Hydrolase</keyword>
<dbReference type="Pfam" id="PF02374">
    <property type="entry name" value="ArsA_ATPase"/>
    <property type="match status" value="2"/>
</dbReference>
<dbReference type="PANTHER" id="PTHR10803:SF3">
    <property type="entry name" value="ATPASE GET3"/>
    <property type="match status" value="1"/>
</dbReference>
<dbReference type="OMA" id="IGNNEPR"/>
<dbReference type="InterPro" id="IPR016300">
    <property type="entry name" value="ATPase_ArsA/GET3"/>
</dbReference>
<keyword evidence="12" id="KW-1185">Reference proteome</keyword>
<keyword evidence="4 8" id="KW-0547">Nucleotide-binding</keyword>
<dbReference type="EC" id="3.6.-.-" evidence="8"/>
<feature type="domain" description="ArsA/GET3 Anion-transporting ATPase-like" evidence="10">
    <location>
        <begin position="318"/>
        <end position="369"/>
    </location>
</feature>
<dbReference type="GO" id="GO:0016887">
    <property type="term" value="F:ATP hydrolysis activity"/>
    <property type="evidence" value="ECO:0007669"/>
    <property type="project" value="InterPro"/>
</dbReference>
<dbReference type="GO" id="GO:0043529">
    <property type="term" value="C:GET complex"/>
    <property type="evidence" value="ECO:0007669"/>
    <property type="project" value="TreeGrafter"/>
</dbReference>
<evidence type="ECO:0000259" key="10">
    <source>
        <dbReference type="Pfam" id="PF02374"/>
    </source>
</evidence>
<dbReference type="Gene3D" id="3.40.50.300">
    <property type="entry name" value="P-loop containing nucleotide triphosphate hydrolases"/>
    <property type="match status" value="1"/>
</dbReference>
<dbReference type="CDD" id="cd02035">
    <property type="entry name" value="ArsA"/>
    <property type="match status" value="1"/>
</dbReference>
<comment type="caution">
    <text evidence="8">Lacks conserved residue(s) required for the propagation of feature annotation.</text>
</comment>
<dbReference type="PANTHER" id="PTHR10803">
    <property type="entry name" value="ARSENICAL PUMP-DRIVING ATPASE ARSENITE-TRANSLOCATING ATPASE"/>
    <property type="match status" value="1"/>
</dbReference>
<dbReference type="eggNOG" id="KOG2825">
    <property type="taxonomic scope" value="Eukaryota"/>
</dbReference>
<organism evidence="11 12">
    <name type="scientific">Gregarina niphandrodes</name>
    <name type="common">Septate eugregarine</name>
    <dbReference type="NCBI Taxonomy" id="110365"/>
    <lineage>
        <taxon>Eukaryota</taxon>
        <taxon>Sar</taxon>
        <taxon>Alveolata</taxon>
        <taxon>Apicomplexa</taxon>
        <taxon>Conoidasida</taxon>
        <taxon>Gregarinasina</taxon>
        <taxon>Eugregarinorida</taxon>
        <taxon>Gregarinidae</taxon>
        <taxon>Gregarina</taxon>
    </lineage>
</organism>
<feature type="binding site" evidence="8">
    <location>
        <position position="268"/>
    </location>
    <ligand>
        <name>ATP</name>
        <dbReference type="ChEBI" id="CHEBI:30616"/>
    </ligand>
</feature>
<evidence type="ECO:0000256" key="8">
    <source>
        <dbReference type="HAMAP-Rule" id="MF_03112"/>
    </source>
</evidence>
<dbReference type="GeneID" id="22915469"/>
<dbReference type="VEuPathDB" id="CryptoDB:GNI_157460"/>
<dbReference type="EMBL" id="AFNH02001173">
    <property type="protein sequence ID" value="EZG43821.1"/>
    <property type="molecule type" value="Genomic_DNA"/>
</dbReference>
<protein>
    <recommendedName>
        <fullName evidence="8">ATPase ASNA1 homolog</fullName>
        <ecNumber evidence="8">3.6.-.-</ecNumber>
    </recommendedName>
    <alternativeName>
        <fullName evidence="8">Arsenical pump-driving ATPase homolog</fullName>
    </alternativeName>
    <alternativeName>
        <fullName evidence="8">Arsenite-stimulated ATPase</fullName>
    </alternativeName>
</protein>
<dbReference type="NCBIfam" id="TIGR00345">
    <property type="entry name" value="GET3_arsA_TRC40"/>
    <property type="match status" value="1"/>
</dbReference>
<dbReference type="SUPFAM" id="SSF52540">
    <property type="entry name" value="P-loop containing nucleoside triphosphate hydrolases"/>
    <property type="match status" value="1"/>
</dbReference>
<sequence length="378" mass="42343">MSVHSDHFTDCDEDSFEEVLDPTLESLVNSTTLQWIFVGGKGGVGKTTTSCSLAIELSNRRESVLILSTDPAHNLSDAFGQKFSSSPTRVNGFSNLFAMEIDSSMKTSTGFQLSDDDDELGLGRMIPEMIQAFPGIDEAMSFGELMKAVQTMNYSCIVFDTAPTGHTLRLLSFPNLLEKAFGKFNELGSKLGGMMDMISGGGGDDSGIMSKIEHMRAVTLSVKKLFKDPTRTTFVCVCIPEFLSLYETERLVQELAKQEIDARYIVVNQIVFPIEGYEDPLTSEQLQKQIEMHMGTTDDSVKVIQEYKKVENKANQLQQAHEARRKMQSKYLSQIRDLYAYDFHVVPMPLRTNEVRGLKNLKTFGESLLTKRDLPIFE</sequence>
<evidence type="ECO:0000313" key="12">
    <source>
        <dbReference type="Proteomes" id="UP000019763"/>
    </source>
</evidence>
<dbReference type="GO" id="GO:0005524">
    <property type="term" value="F:ATP binding"/>
    <property type="evidence" value="ECO:0007669"/>
    <property type="project" value="UniProtKB-UniRule"/>
</dbReference>
<name>A0A023AYS6_GRENI</name>
<keyword evidence="3 8" id="KW-0963">Cytoplasm</keyword>
<dbReference type="InterPro" id="IPR027417">
    <property type="entry name" value="P-loop_NTPase"/>
</dbReference>
<accession>A0A023AYS6</accession>
<dbReference type="InterPro" id="IPR025723">
    <property type="entry name" value="ArsA/GET3_ATPase-like"/>
</dbReference>
<dbReference type="OrthoDB" id="1770at2759"/>
<evidence type="ECO:0000256" key="5">
    <source>
        <dbReference type="ARBA" id="ARBA00022801"/>
    </source>
</evidence>
<feature type="domain" description="ArsA/GET3 Anion-transporting ATPase-like" evidence="10">
    <location>
        <begin position="34"/>
        <end position="278"/>
    </location>
</feature>
<evidence type="ECO:0000256" key="4">
    <source>
        <dbReference type="ARBA" id="ARBA00022741"/>
    </source>
</evidence>
<evidence type="ECO:0000256" key="2">
    <source>
        <dbReference type="ARBA" id="ARBA00022448"/>
    </source>
</evidence>
<feature type="active site" evidence="8">
    <location>
        <position position="70"/>
    </location>
</feature>
<dbReference type="AlphaFoldDB" id="A0A023AYS6"/>
<dbReference type="FunFam" id="3.40.50.300:FF:001459">
    <property type="entry name" value="ATPase ASNA1 homolog"/>
    <property type="match status" value="1"/>
</dbReference>
<evidence type="ECO:0000256" key="7">
    <source>
        <dbReference type="ARBA" id="ARBA00022840"/>
    </source>
</evidence>
<comment type="function">
    <text evidence="8">ATPase required for the post-translational delivery of tail-anchored (TA) proteins to the endoplasmic reticulum. Recognizes and selectively binds the transmembrane domain of TA proteins in the cytosol. This complex then targets to the endoplasmic reticulum by membrane-bound receptors, where the tail-anchored protein is released for insertion. This process is regulated by ATP binding and hydrolysis. ATP binding drives the homodimer towards the closed dimer state, facilitating recognition of newly synthesized TA membrane proteins. ATP hydrolysis is required for insertion. Subsequently, the homodimer reverts towards the open dimer state, lowering its affinity for the membrane-bound receptor, and returning it to the cytosol to initiate a new round of targeting.</text>
</comment>
<gene>
    <name evidence="11" type="ORF">GNI_157460</name>
</gene>
<evidence type="ECO:0000256" key="3">
    <source>
        <dbReference type="ARBA" id="ARBA00022490"/>
    </source>
</evidence>
<reference evidence="11" key="1">
    <citation type="submission" date="2013-12" db="EMBL/GenBank/DDBJ databases">
        <authorList>
            <person name="Omoto C.K."/>
            <person name="Sibley D."/>
            <person name="Venepally P."/>
            <person name="Hadjithomas M."/>
            <person name="Karamycheva S."/>
            <person name="Brunk B."/>
            <person name="Roos D."/>
            <person name="Caler E."/>
            <person name="Lorenzi H."/>
        </authorList>
    </citation>
    <scope>NUCLEOTIDE SEQUENCE</scope>
</reference>
<dbReference type="GO" id="GO:0071816">
    <property type="term" value="P:tail-anchored membrane protein insertion into ER membrane"/>
    <property type="evidence" value="ECO:0007669"/>
    <property type="project" value="TreeGrafter"/>
</dbReference>
<feature type="coiled-coil region" evidence="9">
    <location>
        <begin position="300"/>
        <end position="330"/>
    </location>
</feature>
<dbReference type="RefSeq" id="XP_011132976.1">
    <property type="nucleotide sequence ID" value="XM_011134674.1"/>
</dbReference>
<comment type="subcellular location">
    <subcellularLocation>
        <location evidence="8">Cytoplasm</location>
    </subcellularLocation>
    <subcellularLocation>
        <location evidence="8">Endoplasmic reticulum</location>
    </subcellularLocation>
</comment>
<dbReference type="Proteomes" id="UP000019763">
    <property type="component" value="Unassembled WGS sequence"/>
</dbReference>
<feature type="binding site" evidence="8">
    <location>
        <position position="241"/>
    </location>
    <ligand>
        <name>ATP</name>
        <dbReference type="ChEBI" id="CHEBI:30616"/>
    </ligand>
</feature>
<comment type="caution">
    <text evidence="11">The sequence shown here is derived from an EMBL/GenBank/DDBJ whole genome shotgun (WGS) entry which is preliminary data.</text>
</comment>
<evidence type="ECO:0000313" key="11">
    <source>
        <dbReference type="EMBL" id="EZG43821.1"/>
    </source>
</evidence>
<keyword evidence="2 8" id="KW-0813">Transport</keyword>
<comment type="similarity">
    <text evidence="1 8">Belongs to the arsA ATPase family.</text>
</comment>
<dbReference type="InterPro" id="IPR027542">
    <property type="entry name" value="ATPase_ArsA/GET3_euk"/>
</dbReference>
<keyword evidence="6 8" id="KW-0256">Endoplasmic reticulum</keyword>
<comment type="subunit">
    <text evidence="8">Homodimer.</text>
</comment>
<keyword evidence="9" id="KW-0175">Coiled coil</keyword>
<evidence type="ECO:0000256" key="9">
    <source>
        <dbReference type="SAM" id="Coils"/>
    </source>
</evidence>